<dbReference type="EMBL" id="AP015031">
    <property type="protein sequence ID" value="BAW27137.1"/>
    <property type="molecule type" value="Genomic_DNA"/>
</dbReference>
<dbReference type="Proteomes" id="UP000218731">
    <property type="component" value="Plasmid pKF715B"/>
</dbReference>
<dbReference type="Proteomes" id="UP000237378">
    <property type="component" value="Unassembled WGS sequence"/>
</dbReference>
<reference evidence="1 3" key="1">
    <citation type="submission" date="2015-11" db="EMBL/GenBank/DDBJ databases">
        <title>Complete genome sequencing of a biphenyl-degrading bacterium, Pseudomonas putida KF715 (=NBRC110667).</title>
        <authorList>
            <person name="Suenaga H."/>
            <person name="Fujihara N."/>
            <person name="Watanabe T."/>
            <person name="Hirose J."/>
            <person name="Kimura N."/>
            <person name="Yamazoe A."/>
            <person name="Hosoyama A."/>
            <person name="Shimodaira J."/>
            <person name="Furukawa K."/>
        </authorList>
    </citation>
    <scope>NUCLEOTIDE SEQUENCE [LARGE SCALE GENOMIC DNA]</scope>
    <source>
        <strain evidence="1 3">KF715</strain>
        <plasmid evidence="1">pKF715B</plasmid>
        <plasmid evidence="3">Plasmid pkf715b dna</plasmid>
    </source>
</reference>
<name>A0A1L7NNY0_PSEPU</name>
<protein>
    <submittedName>
        <fullName evidence="1">Uncharacterized protein</fullName>
    </submittedName>
</protein>
<dbReference type="EMBL" id="MING01000087">
    <property type="protein sequence ID" value="POF99689.1"/>
    <property type="molecule type" value="Genomic_DNA"/>
</dbReference>
<gene>
    <name evidence="2" type="ORF">BGP82_28005</name>
    <name evidence="1" type="ORF">KF715C_pB310</name>
</gene>
<evidence type="ECO:0000313" key="1">
    <source>
        <dbReference type="EMBL" id="BAW27137.1"/>
    </source>
</evidence>
<dbReference type="RefSeq" id="WP_004577623.1">
    <property type="nucleotide sequence ID" value="NZ_AP015031.1"/>
</dbReference>
<evidence type="ECO:0000313" key="2">
    <source>
        <dbReference type="EMBL" id="POF99689.1"/>
    </source>
</evidence>
<reference evidence="2 4" key="2">
    <citation type="submission" date="2016-08" db="EMBL/GenBank/DDBJ databases">
        <authorList>
            <person name="Seilhamer J.J."/>
        </authorList>
    </citation>
    <scope>NUCLEOTIDE SEQUENCE [LARGE SCALE GENOMIC DNA]</scope>
    <source>
        <strain evidence="2 4">KH-18-2</strain>
    </source>
</reference>
<dbReference type="AlphaFoldDB" id="A0A1L7NNY0"/>
<geneLocation type="plasmid" evidence="1">
    <name>pKF715B</name>
</geneLocation>
<proteinExistence type="predicted"/>
<geneLocation type="plasmid" evidence="3">
    <name>pkf715b dna</name>
</geneLocation>
<keyword evidence="1" id="KW-0614">Plasmid</keyword>
<accession>A0A1L7NNY0</accession>
<organism evidence="1 3">
    <name type="scientific">Pseudomonas putida</name>
    <name type="common">Arthrobacter siderocapsulatus</name>
    <dbReference type="NCBI Taxonomy" id="303"/>
    <lineage>
        <taxon>Bacteria</taxon>
        <taxon>Pseudomonadati</taxon>
        <taxon>Pseudomonadota</taxon>
        <taxon>Gammaproteobacteria</taxon>
        <taxon>Pseudomonadales</taxon>
        <taxon>Pseudomonadaceae</taxon>
        <taxon>Pseudomonas</taxon>
    </lineage>
</organism>
<evidence type="ECO:0000313" key="3">
    <source>
        <dbReference type="Proteomes" id="UP000218731"/>
    </source>
</evidence>
<reference evidence="2 4" key="3">
    <citation type="submission" date="2018-03" db="EMBL/GenBank/DDBJ databases">
        <title>Draft genome of Pseudomonas putida strain KH-18-2.</title>
        <authorList>
            <person name="Yoshizawa S."/>
            <person name="Khan N.H."/>
            <person name="Nishimura M."/>
            <person name="Chiura H.X."/>
            <person name="Ogura Y."/>
            <person name="Hayashi T."/>
            <person name="Kogure K."/>
        </authorList>
    </citation>
    <scope>NUCLEOTIDE SEQUENCE [LARGE SCALE GENOMIC DNA]</scope>
    <source>
        <strain evidence="2 4">KH-18-2</strain>
    </source>
</reference>
<evidence type="ECO:0000313" key="4">
    <source>
        <dbReference type="Proteomes" id="UP000237378"/>
    </source>
</evidence>
<sequence>MAIHNPPSIDDFEELRRKGKESVDTAVDYLIRIDQLLVRMGELLYVMQPFQTGRIGIDFNQHRGQSRPFVRVYRKLKAGKGKWMSTNVSHKGLTKRVKRAREFEPNHKLVLILCERVSKLFDLRAEMHERVRNMSHGVKLTLKAREDDLSSLETLVGSMLDQIETKFEGELDVDE</sequence>